<dbReference type="GO" id="GO:0016810">
    <property type="term" value="F:hydrolase activity, acting on carbon-nitrogen (but not peptide) bonds"/>
    <property type="evidence" value="ECO:0007669"/>
    <property type="project" value="InterPro"/>
</dbReference>
<gene>
    <name evidence="5" type="ORF">GCM10011511_04340</name>
</gene>
<dbReference type="GO" id="GO:0046872">
    <property type="term" value="F:metal ion binding"/>
    <property type="evidence" value="ECO:0007669"/>
    <property type="project" value="UniProtKB-KW"/>
</dbReference>
<dbReference type="PANTHER" id="PTHR42717:SF1">
    <property type="entry name" value="IMIDAZOLONEPROPIONASE AND RELATED AMIDOHYDROLASES"/>
    <property type="match status" value="1"/>
</dbReference>
<feature type="binding site" evidence="1">
    <location>
        <position position="303"/>
    </location>
    <ligand>
        <name>Zn(2+)</name>
        <dbReference type="ChEBI" id="CHEBI:29105"/>
        <label>1</label>
    </ligand>
</feature>
<dbReference type="Pfam" id="PF01979">
    <property type="entry name" value="Amidohydro_1"/>
    <property type="match status" value="1"/>
</dbReference>
<feature type="binding site" evidence="1">
    <location>
        <position position="240"/>
    </location>
    <ligand>
        <name>Zn(2+)</name>
        <dbReference type="ChEBI" id="CHEBI:29105"/>
        <label>2</label>
    </ligand>
</feature>
<keyword evidence="1" id="KW-0479">Metal-binding</keyword>
<dbReference type="InterPro" id="IPR011059">
    <property type="entry name" value="Metal-dep_hydrolase_composite"/>
</dbReference>
<feature type="domain" description="Amidohydrolase-related" evidence="4">
    <location>
        <begin position="287"/>
        <end position="399"/>
    </location>
</feature>
<dbReference type="Gene3D" id="3.20.20.140">
    <property type="entry name" value="Metal-dependent hydrolases"/>
    <property type="match status" value="1"/>
</dbReference>
<organism evidence="5 6">
    <name type="scientific">Puia dinghuensis</name>
    <dbReference type="NCBI Taxonomy" id="1792502"/>
    <lineage>
        <taxon>Bacteria</taxon>
        <taxon>Pseudomonadati</taxon>
        <taxon>Bacteroidota</taxon>
        <taxon>Chitinophagia</taxon>
        <taxon>Chitinophagales</taxon>
        <taxon>Chitinophagaceae</taxon>
        <taxon>Puia</taxon>
    </lineage>
</organism>
<sequence length="422" mass="46624">MYKFGTLLLLCCAFFSLRAQEYAIVIKGGTVIDVKNNIQEVMDIGINDGHIVKVEKNIDTRQAVQVVDARGFLVTPGLIDLHVHVFFGTDPARGYCGGSSAIPPDVFSFRTGVTTVVDAGCSGWRDFAIFKREVIDNARTRVLAFLNIVGSGMRGSPYEQDTKDMDGKLAAMTARQYKDIIVGFKVAHYSGPEWTPVDEAVKAGKLANLPVMIDFGGTTPPLSIQELFFQHLRPGDIFTHCFAQLGSREFIVDTLTHQVKPFVREAQQKGIIFDVGYGEISFTFSQAIPALRNGFFPNSISTDIHAHSMNTSMKDILNCMSKFLAMGMNLHDVIQAVTWNPAREIHHEDLGHLSVGDVADIAILNLRKGKFGFYDYTGQRIEGDQKFECEMTIRAGKIVYDLNGITRPLVLPRAIPANGATH</sequence>
<proteinExistence type="predicted"/>
<evidence type="ECO:0000313" key="5">
    <source>
        <dbReference type="EMBL" id="GGA84317.1"/>
    </source>
</evidence>
<protein>
    <submittedName>
        <fullName evidence="5">Amidohydrolase</fullName>
    </submittedName>
</protein>
<feature type="chain" id="PRO_5035157868" evidence="3">
    <location>
        <begin position="20"/>
        <end position="422"/>
    </location>
</feature>
<dbReference type="InterPro" id="IPR006680">
    <property type="entry name" value="Amidohydro-rel"/>
</dbReference>
<dbReference type="NCBIfam" id="NF006689">
    <property type="entry name" value="PRK09237.1"/>
    <property type="match status" value="1"/>
</dbReference>
<reference evidence="5" key="1">
    <citation type="journal article" date="2014" name="Int. J. Syst. Evol. Microbiol.">
        <title>Complete genome sequence of Corynebacterium casei LMG S-19264T (=DSM 44701T), isolated from a smear-ripened cheese.</title>
        <authorList>
            <consortium name="US DOE Joint Genome Institute (JGI-PGF)"/>
            <person name="Walter F."/>
            <person name="Albersmeier A."/>
            <person name="Kalinowski J."/>
            <person name="Ruckert C."/>
        </authorList>
    </citation>
    <scope>NUCLEOTIDE SEQUENCE</scope>
    <source>
        <strain evidence="5">CGMCC 1.15448</strain>
    </source>
</reference>
<keyword evidence="3" id="KW-0732">Signal</keyword>
<comment type="caution">
    <text evidence="5">The sequence shown here is derived from an EMBL/GenBank/DDBJ whole genome shotgun (WGS) entry which is preliminary data.</text>
</comment>
<evidence type="ECO:0000313" key="6">
    <source>
        <dbReference type="Proteomes" id="UP000607559"/>
    </source>
</evidence>
<reference evidence="5" key="2">
    <citation type="submission" date="2020-09" db="EMBL/GenBank/DDBJ databases">
        <authorList>
            <person name="Sun Q."/>
            <person name="Zhou Y."/>
        </authorList>
    </citation>
    <scope>NUCLEOTIDE SEQUENCE</scope>
    <source>
        <strain evidence="5">CGMCC 1.15448</strain>
    </source>
</reference>
<dbReference type="SUPFAM" id="SSF51556">
    <property type="entry name" value="Metallo-dependent hydrolases"/>
    <property type="match status" value="1"/>
</dbReference>
<feature type="binding site" evidence="1">
    <location>
        <position position="82"/>
    </location>
    <ligand>
        <name>Zn(2+)</name>
        <dbReference type="ChEBI" id="CHEBI:29105"/>
        <label>1</label>
    </ligand>
</feature>
<feature type="modified residue" description="N6-carboxylysine" evidence="2">
    <location>
        <position position="185"/>
    </location>
</feature>
<accession>A0A8J2XQA9</accession>
<dbReference type="Proteomes" id="UP000607559">
    <property type="component" value="Unassembled WGS sequence"/>
</dbReference>
<keyword evidence="1" id="KW-0862">Zinc</keyword>
<dbReference type="EMBL" id="BMJC01000001">
    <property type="protein sequence ID" value="GGA84317.1"/>
    <property type="molecule type" value="Genomic_DNA"/>
</dbReference>
<keyword evidence="6" id="KW-1185">Reference proteome</keyword>
<dbReference type="PIRSF" id="PIRSF039004">
    <property type="entry name" value="ADE_EF_0837"/>
    <property type="match status" value="1"/>
</dbReference>
<evidence type="ECO:0000256" key="3">
    <source>
        <dbReference type="SAM" id="SignalP"/>
    </source>
</evidence>
<dbReference type="InterPro" id="IPR032466">
    <property type="entry name" value="Metal_Hydrolase"/>
</dbReference>
<dbReference type="SUPFAM" id="SSF51338">
    <property type="entry name" value="Composite domain of metallo-dependent hydrolases"/>
    <property type="match status" value="1"/>
</dbReference>
<evidence type="ECO:0000256" key="2">
    <source>
        <dbReference type="PIRSR" id="PIRSR039004-2"/>
    </source>
</evidence>
<feature type="binding site" evidence="1">
    <location>
        <position position="84"/>
    </location>
    <ligand>
        <name>Zn(2+)</name>
        <dbReference type="ChEBI" id="CHEBI:29105"/>
        <label>1</label>
    </ligand>
</feature>
<dbReference type="Gene3D" id="2.30.40.10">
    <property type="entry name" value="Urease, subunit C, domain 1"/>
    <property type="match status" value="1"/>
</dbReference>
<evidence type="ECO:0000256" key="1">
    <source>
        <dbReference type="PIRSR" id="PIRSR039004-1"/>
    </source>
</evidence>
<feature type="binding site" description="via carbamate group" evidence="1">
    <location>
        <position position="185"/>
    </location>
    <ligand>
        <name>Zn(2+)</name>
        <dbReference type="ChEBI" id="CHEBI:29105"/>
        <label>1</label>
    </ligand>
</feature>
<dbReference type="GO" id="GO:0019213">
    <property type="term" value="F:deacetylase activity"/>
    <property type="evidence" value="ECO:0007669"/>
    <property type="project" value="InterPro"/>
</dbReference>
<dbReference type="InterPro" id="IPR020043">
    <property type="entry name" value="Deacetylase_Atu3266-like"/>
</dbReference>
<dbReference type="AlphaFoldDB" id="A0A8J2XQA9"/>
<name>A0A8J2XQA9_9BACT</name>
<feature type="binding site" description="via carbamate group" evidence="1">
    <location>
        <position position="185"/>
    </location>
    <ligand>
        <name>Zn(2+)</name>
        <dbReference type="ChEBI" id="CHEBI:29105"/>
        <label>2</label>
    </ligand>
</feature>
<feature type="signal peptide" evidence="3">
    <location>
        <begin position="1"/>
        <end position="19"/>
    </location>
</feature>
<dbReference type="PANTHER" id="PTHR42717">
    <property type="entry name" value="DIHYDROOROTASE-RELATED"/>
    <property type="match status" value="1"/>
</dbReference>
<evidence type="ECO:0000259" key="4">
    <source>
        <dbReference type="Pfam" id="PF01979"/>
    </source>
</evidence>
<dbReference type="RefSeq" id="WP_188928057.1">
    <property type="nucleotide sequence ID" value="NZ_BMJC01000001.1"/>
</dbReference>